<sequence>MDSLDPESLYASPEQTGQPHLTLPTSEVSNLALGVIPAAPHDLHAVVSPLPRTWKANLKACHFVCHLFLHRNEGGAATLCLCVCVPLEGFSMCISLLRHTVFLFLLCTALIIPFARDLPISVPSGVYHHHLICASI</sequence>
<keyword evidence="3" id="KW-1185">Reference proteome</keyword>
<dbReference type="Proteomes" id="UP000518266">
    <property type="component" value="Unassembled WGS sequence"/>
</dbReference>
<evidence type="ECO:0000313" key="3">
    <source>
        <dbReference type="Proteomes" id="UP000518266"/>
    </source>
</evidence>
<feature type="region of interest" description="Disordered" evidence="1">
    <location>
        <begin position="1"/>
        <end position="20"/>
    </location>
</feature>
<proteinExistence type="predicted"/>
<gene>
    <name evidence="2" type="ORF">F7725_027000</name>
</gene>
<evidence type="ECO:0000313" key="2">
    <source>
        <dbReference type="EMBL" id="KAF3833335.1"/>
    </source>
</evidence>
<evidence type="ECO:0000256" key="1">
    <source>
        <dbReference type="SAM" id="MobiDB-lite"/>
    </source>
</evidence>
<name>A0A7J5X8M7_DISMA</name>
<comment type="caution">
    <text evidence="2">The sequence shown here is derived from an EMBL/GenBank/DDBJ whole genome shotgun (WGS) entry which is preliminary data.</text>
</comment>
<accession>A0A7J5X8M7</accession>
<organism evidence="2 3">
    <name type="scientific">Dissostichus mawsoni</name>
    <name type="common">Antarctic cod</name>
    <dbReference type="NCBI Taxonomy" id="36200"/>
    <lineage>
        <taxon>Eukaryota</taxon>
        <taxon>Metazoa</taxon>
        <taxon>Chordata</taxon>
        <taxon>Craniata</taxon>
        <taxon>Vertebrata</taxon>
        <taxon>Euteleostomi</taxon>
        <taxon>Actinopterygii</taxon>
        <taxon>Neopterygii</taxon>
        <taxon>Teleostei</taxon>
        <taxon>Neoteleostei</taxon>
        <taxon>Acanthomorphata</taxon>
        <taxon>Eupercaria</taxon>
        <taxon>Perciformes</taxon>
        <taxon>Notothenioidei</taxon>
        <taxon>Nototheniidae</taxon>
        <taxon>Dissostichus</taxon>
    </lineage>
</organism>
<protein>
    <submittedName>
        <fullName evidence="2">Uncharacterized protein</fullName>
    </submittedName>
</protein>
<dbReference type="AlphaFoldDB" id="A0A7J5X8M7"/>
<dbReference type="EMBL" id="JAAKFY010000027">
    <property type="protein sequence ID" value="KAF3833335.1"/>
    <property type="molecule type" value="Genomic_DNA"/>
</dbReference>
<reference evidence="2 3" key="1">
    <citation type="submission" date="2020-03" db="EMBL/GenBank/DDBJ databases">
        <title>Dissostichus mawsoni Genome sequencing and assembly.</title>
        <authorList>
            <person name="Park H."/>
        </authorList>
    </citation>
    <scope>NUCLEOTIDE SEQUENCE [LARGE SCALE GENOMIC DNA]</scope>
    <source>
        <strain evidence="2">DM0001</strain>
        <tissue evidence="2">Muscle</tissue>
    </source>
</reference>